<evidence type="ECO:0000313" key="4">
    <source>
        <dbReference type="EMBL" id="PNF30482.1"/>
    </source>
</evidence>
<reference evidence="4 5" key="1">
    <citation type="submission" date="2017-12" db="EMBL/GenBank/DDBJ databases">
        <title>Hemimetabolous genomes reveal molecular basis of termite eusociality.</title>
        <authorList>
            <person name="Harrison M.C."/>
            <person name="Jongepier E."/>
            <person name="Robertson H.M."/>
            <person name="Arning N."/>
            <person name="Bitard-Feildel T."/>
            <person name="Chao H."/>
            <person name="Childers C.P."/>
            <person name="Dinh H."/>
            <person name="Doddapaneni H."/>
            <person name="Dugan S."/>
            <person name="Gowin J."/>
            <person name="Greiner C."/>
            <person name="Han Y."/>
            <person name="Hu H."/>
            <person name="Hughes D.S.T."/>
            <person name="Huylmans A.-K."/>
            <person name="Kemena C."/>
            <person name="Kremer L.P.M."/>
            <person name="Lee S.L."/>
            <person name="Lopez-Ezquerra A."/>
            <person name="Mallet L."/>
            <person name="Monroy-Kuhn J.M."/>
            <person name="Moser A."/>
            <person name="Murali S.C."/>
            <person name="Muzny D.M."/>
            <person name="Otani S."/>
            <person name="Piulachs M.-D."/>
            <person name="Poelchau M."/>
            <person name="Qu J."/>
            <person name="Schaub F."/>
            <person name="Wada-Katsumata A."/>
            <person name="Worley K.C."/>
            <person name="Xie Q."/>
            <person name="Ylla G."/>
            <person name="Poulsen M."/>
            <person name="Gibbs R.A."/>
            <person name="Schal C."/>
            <person name="Richards S."/>
            <person name="Belles X."/>
            <person name="Korb J."/>
            <person name="Bornberg-Bauer E."/>
        </authorList>
    </citation>
    <scope>NUCLEOTIDE SEQUENCE [LARGE SCALE GENOMIC DNA]</scope>
    <source>
        <tissue evidence="4">Whole body</tissue>
    </source>
</reference>
<dbReference type="STRING" id="105785.A0A2J7QPH0"/>
<name>A0A2J7QPH0_9NEOP</name>
<protein>
    <submittedName>
        <fullName evidence="4">Uncharacterized protein</fullName>
    </submittedName>
</protein>
<dbReference type="AlphaFoldDB" id="A0A2J7QPH0"/>
<dbReference type="Proteomes" id="UP000235965">
    <property type="component" value="Unassembled WGS sequence"/>
</dbReference>
<feature type="compositionally biased region" description="Low complexity" evidence="2">
    <location>
        <begin position="97"/>
        <end position="106"/>
    </location>
</feature>
<feature type="signal peptide" evidence="3">
    <location>
        <begin position="1"/>
        <end position="20"/>
    </location>
</feature>
<feature type="chain" id="PRO_5014461097" evidence="3">
    <location>
        <begin position="21"/>
        <end position="439"/>
    </location>
</feature>
<keyword evidence="1" id="KW-0193">Cuticle</keyword>
<organism evidence="4 5">
    <name type="scientific">Cryptotermes secundus</name>
    <dbReference type="NCBI Taxonomy" id="105785"/>
    <lineage>
        <taxon>Eukaryota</taxon>
        <taxon>Metazoa</taxon>
        <taxon>Ecdysozoa</taxon>
        <taxon>Arthropoda</taxon>
        <taxon>Hexapoda</taxon>
        <taxon>Insecta</taxon>
        <taxon>Pterygota</taxon>
        <taxon>Neoptera</taxon>
        <taxon>Polyneoptera</taxon>
        <taxon>Dictyoptera</taxon>
        <taxon>Blattodea</taxon>
        <taxon>Blattoidea</taxon>
        <taxon>Termitoidae</taxon>
        <taxon>Kalotermitidae</taxon>
        <taxon>Cryptotermitinae</taxon>
        <taxon>Cryptotermes</taxon>
    </lineage>
</organism>
<dbReference type="OrthoDB" id="8193578at2759"/>
<keyword evidence="5" id="KW-1185">Reference proteome</keyword>
<dbReference type="GO" id="GO:0042302">
    <property type="term" value="F:structural constituent of cuticle"/>
    <property type="evidence" value="ECO:0007669"/>
    <property type="project" value="UniProtKB-UniRule"/>
</dbReference>
<sequence>MKIILALVALTMCVIPTSLGAPQIFPFSNLRSYFDHQVRNGPGGGKHGVVPDLTAVVDTPLFRQPSKIGDIPVKTVSSPPPTIYATNQQATNHKPDASPSLEPPSASAVASPVAKYNLPVPEQVLKAPDAVTPILYGQITEQDKANGNYQLPQVTQGVVSQVPISVVGEKKYTALGGFLPLAPPYLLLNPPAVSQQKPTGPYSATVPSQNVQLPAVALKYPEKKVTQQTQDNLQLPQPIIPAKTTKAPNHIYPKKWRPEKEKDTIKKKNPKTDAGILSTVNSDIVSNPPKKERKQIKEQSLPAPLVAASSFQKADLTLFPAQAKRKVPGIDEQITSETGFSGITAGVGGYGVGGGGGGGGDRVEFQMHGQHGPHSYKFGFDTGKGHNRQFRYEERDTHGHVKGHYGFYNKHGKLQIVNYSAHPEHGFHADGNYGNHGIV</sequence>
<accession>A0A2J7QPH0</accession>
<dbReference type="InterPro" id="IPR000618">
    <property type="entry name" value="Insect_cuticle"/>
</dbReference>
<evidence type="ECO:0000256" key="3">
    <source>
        <dbReference type="SAM" id="SignalP"/>
    </source>
</evidence>
<proteinExistence type="predicted"/>
<evidence type="ECO:0000256" key="2">
    <source>
        <dbReference type="SAM" id="MobiDB-lite"/>
    </source>
</evidence>
<dbReference type="EMBL" id="NEVH01012089">
    <property type="protein sequence ID" value="PNF30482.1"/>
    <property type="molecule type" value="Genomic_DNA"/>
</dbReference>
<evidence type="ECO:0000256" key="1">
    <source>
        <dbReference type="PROSITE-ProRule" id="PRU00497"/>
    </source>
</evidence>
<keyword evidence="3" id="KW-0732">Signal</keyword>
<evidence type="ECO:0000313" key="5">
    <source>
        <dbReference type="Proteomes" id="UP000235965"/>
    </source>
</evidence>
<feature type="region of interest" description="Disordered" evidence="2">
    <location>
        <begin position="79"/>
        <end position="106"/>
    </location>
</feature>
<dbReference type="InParanoid" id="A0A2J7QPH0"/>
<dbReference type="PROSITE" id="PS51155">
    <property type="entry name" value="CHIT_BIND_RR_2"/>
    <property type="match status" value="1"/>
</dbReference>
<gene>
    <name evidence="4" type="ORF">B7P43_G10884</name>
</gene>
<dbReference type="Pfam" id="PF00379">
    <property type="entry name" value="Chitin_bind_4"/>
    <property type="match status" value="1"/>
</dbReference>
<comment type="caution">
    <text evidence="4">The sequence shown here is derived from an EMBL/GenBank/DDBJ whole genome shotgun (WGS) entry which is preliminary data.</text>
</comment>